<feature type="repeat" description="ANK" evidence="1">
    <location>
        <begin position="108"/>
        <end position="140"/>
    </location>
</feature>
<keyword evidence="1" id="KW-0040">ANK repeat</keyword>
<dbReference type="PROSITE" id="PS50088">
    <property type="entry name" value="ANK_REPEAT"/>
    <property type="match status" value="2"/>
</dbReference>
<protein>
    <submittedName>
        <fullName evidence="4">L-asparaginase-like</fullName>
    </submittedName>
</protein>
<dbReference type="AlphaFoldDB" id="A0A8M1K957"/>
<feature type="repeat" description="ANK" evidence="1">
    <location>
        <begin position="9"/>
        <end position="41"/>
    </location>
</feature>
<dbReference type="OrthoDB" id="542841at2759"/>
<keyword evidence="3" id="KW-1185">Reference proteome</keyword>
<keyword evidence="2" id="KW-1133">Transmembrane helix</keyword>
<dbReference type="SMART" id="SM00248">
    <property type="entry name" value="ANK"/>
    <property type="match status" value="3"/>
</dbReference>
<organism evidence="3 4">
    <name type="scientific">Clupea harengus</name>
    <name type="common">Atlantic herring</name>
    <dbReference type="NCBI Taxonomy" id="7950"/>
    <lineage>
        <taxon>Eukaryota</taxon>
        <taxon>Metazoa</taxon>
        <taxon>Chordata</taxon>
        <taxon>Craniata</taxon>
        <taxon>Vertebrata</taxon>
        <taxon>Euteleostomi</taxon>
        <taxon>Actinopterygii</taxon>
        <taxon>Neopterygii</taxon>
        <taxon>Teleostei</taxon>
        <taxon>Clupei</taxon>
        <taxon>Clupeiformes</taxon>
        <taxon>Clupeoidei</taxon>
        <taxon>Clupeidae</taxon>
        <taxon>Clupea</taxon>
    </lineage>
</organism>
<dbReference type="PANTHER" id="PTHR24198">
    <property type="entry name" value="ANKYRIN REPEAT AND PROTEIN KINASE DOMAIN-CONTAINING PROTEIN"/>
    <property type="match status" value="1"/>
</dbReference>
<dbReference type="InterPro" id="IPR002110">
    <property type="entry name" value="Ankyrin_rpt"/>
</dbReference>
<dbReference type="RefSeq" id="XP_042559030.1">
    <property type="nucleotide sequence ID" value="XM_042703096.1"/>
</dbReference>
<accession>A0A8M1K957</accession>
<dbReference type="PROSITE" id="PS50297">
    <property type="entry name" value="ANK_REP_REGION"/>
    <property type="match status" value="1"/>
</dbReference>
<evidence type="ECO:0000256" key="1">
    <source>
        <dbReference type="PROSITE-ProRule" id="PRU00023"/>
    </source>
</evidence>
<evidence type="ECO:0000313" key="4">
    <source>
        <dbReference type="RefSeq" id="XP_042559030.1"/>
    </source>
</evidence>
<dbReference type="PANTHER" id="PTHR24198:SF165">
    <property type="entry name" value="ANKYRIN REPEAT-CONTAINING PROTEIN-RELATED"/>
    <property type="match status" value="1"/>
</dbReference>
<dbReference type="Proteomes" id="UP000515152">
    <property type="component" value="Chromosome 22"/>
</dbReference>
<keyword evidence="2" id="KW-0472">Membrane</keyword>
<feature type="transmembrane region" description="Helical" evidence="2">
    <location>
        <begin position="150"/>
        <end position="169"/>
    </location>
</feature>
<evidence type="ECO:0000256" key="2">
    <source>
        <dbReference type="SAM" id="Phobius"/>
    </source>
</evidence>
<sequence>MDLNSGTYDDIKVIHRASELGNIEMVKYLMKKGASLQPVNRFGENTLSLAIKNRHYGLIKFLILKKAVLKIPPLTAVMRLQQAVANRDSSLLHAWFLGGIDMDGKDYNGRTAMHLAVRMRDRQLVKLLLGYGATPLVSSDYHLLSIITLMRVNISLMFVCIDILVFFIFKVRF</sequence>
<dbReference type="GeneID" id="122128663"/>
<dbReference type="Pfam" id="PF13637">
    <property type="entry name" value="Ank_4"/>
    <property type="match status" value="2"/>
</dbReference>
<proteinExistence type="predicted"/>
<name>A0A8M1K957_CLUHA</name>
<reference evidence="4" key="1">
    <citation type="submission" date="2025-08" db="UniProtKB">
        <authorList>
            <consortium name="RefSeq"/>
        </authorList>
    </citation>
    <scope>IDENTIFICATION</scope>
</reference>
<evidence type="ECO:0000313" key="3">
    <source>
        <dbReference type="Proteomes" id="UP000515152"/>
    </source>
</evidence>
<keyword evidence="2" id="KW-0812">Transmembrane</keyword>
<gene>
    <name evidence="4" type="primary">LOC122128663</name>
</gene>
<dbReference type="KEGG" id="char:122128663"/>